<accession>A0A1G9F7Z9</accession>
<dbReference type="Pfam" id="PF11716">
    <property type="entry name" value="MDMPI_N"/>
    <property type="match status" value="1"/>
</dbReference>
<dbReference type="InterPro" id="IPR034660">
    <property type="entry name" value="DinB/YfiT-like"/>
</dbReference>
<evidence type="ECO:0000259" key="1">
    <source>
        <dbReference type="Pfam" id="PF11716"/>
    </source>
</evidence>
<dbReference type="AlphaFoldDB" id="A0A1G9F7Z9"/>
<gene>
    <name evidence="2" type="ORF">SAMN05216298_1633</name>
</gene>
<feature type="domain" description="Mycothiol-dependent maleylpyruvate isomerase metal-binding" evidence="1">
    <location>
        <begin position="8"/>
        <end position="153"/>
    </location>
</feature>
<organism evidence="2 3">
    <name type="scientific">Glycomyces sambucus</name>
    <dbReference type="NCBI Taxonomy" id="380244"/>
    <lineage>
        <taxon>Bacteria</taxon>
        <taxon>Bacillati</taxon>
        <taxon>Actinomycetota</taxon>
        <taxon>Actinomycetes</taxon>
        <taxon>Glycomycetales</taxon>
        <taxon>Glycomycetaceae</taxon>
        <taxon>Glycomyces</taxon>
    </lineage>
</organism>
<dbReference type="GO" id="GO:0046872">
    <property type="term" value="F:metal ion binding"/>
    <property type="evidence" value="ECO:0007669"/>
    <property type="project" value="InterPro"/>
</dbReference>
<dbReference type="SUPFAM" id="SSF109854">
    <property type="entry name" value="DinB/YfiT-like putative metalloenzymes"/>
    <property type="match status" value="1"/>
</dbReference>
<dbReference type="STRING" id="380244.SAMN05216298_1633"/>
<dbReference type="InterPro" id="IPR017517">
    <property type="entry name" value="Maleyloyr_isom"/>
</dbReference>
<sequence length="222" mass="23072">MPPPPLTALAAETARMAQALDTVTAWDTPTRCTPWDAAALTAHVTGALARLDPMLDAPEPPAATVTAAGYFTPDHRYSNAANTTRVDTATSAARDAGPGIAAAFTTTAARVLARCATQPPGRRVTTRHGDHMTLTDFLTTRVVETAVHGIDLADALGTPRWTTPDARHTLTRLLLGPGHTTALAALGGDPVAFIAKATGRDPFPPSEKAEATRLGLVPLAFG</sequence>
<dbReference type="EMBL" id="FNGF01000002">
    <property type="protein sequence ID" value="SDK84491.1"/>
    <property type="molecule type" value="Genomic_DNA"/>
</dbReference>
<dbReference type="InterPro" id="IPR024344">
    <property type="entry name" value="MDMPI_metal-binding"/>
</dbReference>
<proteinExistence type="predicted"/>
<protein>
    <submittedName>
        <fullName evidence="2">TIGR03083 family protein</fullName>
    </submittedName>
</protein>
<keyword evidence="3" id="KW-1185">Reference proteome</keyword>
<dbReference type="NCBIfam" id="TIGR03083">
    <property type="entry name" value="maleylpyruvate isomerase family mycothiol-dependent enzyme"/>
    <property type="match status" value="1"/>
</dbReference>
<name>A0A1G9F7Z9_9ACTN</name>
<dbReference type="Gene3D" id="1.20.120.450">
    <property type="entry name" value="dinb family like domain"/>
    <property type="match status" value="1"/>
</dbReference>
<reference evidence="3" key="1">
    <citation type="submission" date="2016-10" db="EMBL/GenBank/DDBJ databases">
        <authorList>
            <person name="Varghese N."/>
            <person name="Submissions S."/>
        </authorList>
    </citation>
    <scope>NUCLEOTIDE SEQUENCE [LARGE SCALE GENOMIC DNA]</scope>
    <source>
        <strain evidence="3">CGMCC 4.3147</strain>
    </source>
</reference>
<evidence type="ECO:0000313" key="3">
    <source>
        <dbReference type="Proteomes" id="UP000198662"/>
    </source>
</evidence>
<evidence type="ECO:0000313" key="2">
    <source>
        <dbReference type="EMBL" id="SDK84491.1"/>
    </source>
</evidence>
<dbReference type="Proteomes" id="UP000198662">
    <property type="component" value="Unassembled WGS sequence"/>
</dbReference>